<dbReference type="KEGG" id="bgv:CAL12_27930"/>
<keyword evidence="1" id="KW-0732">Signal</keyword>
<evidence type="ECO:0000313" key="2">
    <source>
        <dbReference type="EMBL" id="ARP84267.1"/>
    </source>
</evidence>
<feature type="signal peptide" evidence="1">
    <location>
        <begin position="1"/>
        <end position="21"/>
    </location>
</feature>
<dbReference type="EMBL" id="CP021108">
    <property type="protein sequence ID" value="ARP84267.1"/>
    <property type="molecule type" value="Genomic_DNA"/>
</dbReference>
<accession>A0A1W6YT61</accession>
<name>A0A1W6YT61_9BORD</name>
<dbReference type="Proteomes" id="UP000194151">
    <property type="component" value="Chromosome"/>
</dbReference>
<gene>
    <name evidence="2" type="ORF">CAL12_27930</name>
</gene>
<dbReference type="RefSeq" id="WP_086067573.1">
    <property type="nucleotide sequence ID" value="NZ_CP021108.1"/>
</dbReference>
<reference evidence="2 3" key="1">
    <citation type="submission" date="2017-05" db="EMBL/GenBank/DDBJ databases">
        <title>Complete and WGS of Bordetella genogroups.</title>
        <authorList>
            <person name="Spilker T."/>
            <person name="LiPuma J."/>
        </authorList>
    </citation>
    <scope>NUCLEOTIDE SEQUENCE [LARGE SCALE GENOMIC DNA]</scope>
    <source>
        <strain evidence="2 3">AU19157</strain>
    </source>
</reference>
<dbReference type="AlphaFoldDB" id="A0A1W6YT61"/>
<evidence type="ECO:0008006" key="4">
    <source>
        <dbReference type="Google" id="ProtNLM"/>
    </source>
</evidence>
<protein>
    <recommendedName>
        <fullName evidence="4">Secreted protein</fullName>
    </recommendedName>
</protein>
<organism evidence="2 3">
    <name type="scientific">Bordetella genomosp. 8</name>
    <dbReference type="NCBI Taxonomy" id="1416806"/>
    <lineage>
        <taxon>Bacteria</taxon>
        <taxon>Pseudomonadati</taxon>
        <taxon>Pseudomonadota</taxon>
        <taxon>Betaproteobacteria</taxon>
        <taxon>Burkholderiales</taxon>
        <taxon>Alcaligenaceae</taxon>
        <taxon>Bordetella</taxon>
    </lineage>
</organism>
<keyword evidence="3" id="KW-1185">Reference proteome</keyword>
<evidence type="ECO:0000313" key="3">
    <source>
        <dbReference type="Proteomes" id="UP000194151"/>
    </source>
</evidence>
<evidence type="ECO:0000256" key="1">
    <source>
        <dbReference type="SAM" id="SignalP"/>
    </source>
</evidence>
<sequence>MKAQIFAIILASFLFHDVSHAAYPACNTQYTYDEDSPQCIISNGTNAQDSQAYFYSFYSKYWKDSIHTAYCTVSGVDNPLDPSGVIGGDLELWPYGGEANYSSNYAFSTDIIVGPQQTLNVYITNKAVNPPYNVVFGAFRWSDGNGGHNSVMRVNCNPPSERR</sequence>
<proteinExistence type="predicted"/>
<feature type="chain" id="PRO_5012709854" description="Secreted protein" evidence="1">
    <location>
        <begin position="22"/>
        <end position="163"/>
    </location>
</feature>